<name>A0ABT0X6T1_9ACTN</name>
<sequence>MSPLPRVRRRSGARGGLVWDPAMGDSALAAVRTALGQGRWIEARALLTETGDDWDLRGHRMLVLAECSTSAAWAREWQLAEPESADAAGLLGCAMVFRALCGRERTEAAREACHAAARMAPPDPTPWLALLILARRTGTDEERMRIFDQVRGRHRDHHHAHHLMTACLAERMRGPDNDPFHEVYEFATWVAGQAPAGSPLCALPVIAHAERYRVLAAAGVEPGDPADSGHWKGRRARQVMKSAFDWWPESSARRHPRRLVDLNFLAHATFYAGSRIEATALFDRIGPHVTRAPWSYPDRDPYQAFRAAHRTALGSA</sequence>
<dbReference type="Proteomes" id="UP001167160">
    <property type="component" value="Unassembled WGS sequence"/>
</dbReference>
<evidence type="ECO:0000313" key="1">
    <source>
        <dbReference type="EMBL" id="MCM2578226.1"/>
    </source>
</evidence>
<evidence type="ECO:0008006" key="3">
    <source>
        <dbReference type="Google" id="ProtNLM"/>
    </source>
</evidence>
<reference evidence="1" key="1">
    <citation type="journal article" date="2023" name="Int. J. Syst. Evol. Microbiol.">
        <title>Streptomyces meridianus sp. nov. isolated from brackish water of the Tagus estuary in Alcochete, Portugal.</title>
        <authorList>
            <person name="Santos J.D.N."/>
            <person name="Klimek D."/>
            <person name="Calusinska M."/>
            <person name="Lobo Da Cunha A."/>
            <person name="Catita J."/>
            <person name="Goncalves H."/>
            <person name="Gonzalez I."/>
            <person name="Reyes F."/>
            <person name="Lage O.M."/>
        </authorList>
    </citation>
    <scope>NUCLEOTIDE SEQUENCE</scope>
    <source>
        <strain evidence="1">MTZ3.1</strain>
    </source>
</reference>
<protein>
    <recommendedName>
        <fullName evidence="3">DUF4034 domain-containing protein</fullName>
    </recommendedName>
</protein>
<dbReference type="Gene3D" id="1.25.40.10">
    <property type="entry name" value="Tetratricopeptide repeat domain"/>
    <property type="match status" value="1"/>
</dbReference>
<proteinExistence type="predicted"/>
<comment type="caution">
    <text evidence="1">The sequence shown here is derived from an EMBL/GenBank/DDBJ whole genome shotgun (WGS) entry which is preliminary data.</text>
</comment>
<organism evidence="1 2">
    <name type="scientific">Streptomyces meridianus</name>
    <dbReference type="NCBI Taxonomy" id="2938945"/>
    <lineage>
        <taxon>Bacteria</taxon>
        <taxon>Bacillati</taxon>
        <taxon>Actinomycetota</taxon>
        <taxon>Actinomycetes</taxon>
        <taxon>Kitasatosporales</taxon>
        <taxon>Streptomycetaceae</taxon>
        <taxon>Streptomyces</taxon>
    </lineage>
</organism>
<keyword evidence="2" id="KW-1185">Reference proteome</keyword>
<dbReference type="RefSeq" id="WP_251414399.1">
    <property type="nucleotide sequence ID" value="NZ_JAMQGM010000027.1"/>
</dbReference>
<gene>
    <name evidence="1" type="ORF">M1E25_12815</name>
</gene>
<dbReference type="InterPro" id="IPR011990">
    <property type="entry name" value="TPR-like_helical_dom_sf"/>
</dbReference>
<accession>A0ABT0X6T1</accession>
<dbReference type="EMBL" id="JAMQGM010000027">
    <property type="protein sequence ID" value="MCM2578226.1"/>
    <property type="molecule type" value="Genomic_DNA"/>
</dbReference>
<evidence type="ECO:0000313" key="2">
    <source>
        <dbReference type="Proteomes" id="UP001167160"/>
    </source>
</evidence>